<reference evidence="5 6" key="1">
    <citation type="submission" date="2021-03" db="EMBL/GenBank/DDBJ databases">
        <title>Sequencing the genomes of 1000 actinobacteria strains.</title>
        <authorList>
            <person name="Klenk H.-P."/>
        </authorList>
    </citation>
    <scope>NUCLEOTIDE SEQUENCE [LARGE SCALE GENOMIC DNA]</scope>
    <source>
        <strain evidence="5 6">DSM 40843</strain>
    </source>
</reference>
<dbReference type="RefSeq" id="WP_056797673.1">
    <property type="nucleotide sequence ID" value="NZ_BMWJ01000019.1"/>
</dbReference>
<dbReference type="InterPro" id="IPR004111">
    <property type="entry name" value="Repressor_TetR_C"/>
</dbReference>
<name>A0ABS4V8P2_9ACTN</name>
<evidence type="ECO:0000259" key="4">
    <source>
        <dbReference type="Pfam" id="PF02909"/>
    </source>
</evidence>
<dbReference type="SUPFAM" id="SSF48498">
    <property type="entry name" value="Tetracyclin repressor-like, C-terminal domain"/>
    <property type="match status" value="1"/>
</dbReference>
<dbReference type="Gene3D" id="1.10.357.10">
    <property type="entry name" value="Tetracycline Repressor, domain 2"/>
    <property type="match status" value="1"/>
</dbReference>
<evidence type="ECO:0000256" key="1">
    <source>
        <dbReference type="ARBA" id="ARBA00023015"/>
    </source>
</evidence>
<dbReference type="EMBL" id="JAGINS010000001">
    <property type="protein sequence ID" value="MBP2360069.1"/>
    <property type="molecule type" value="Genomic_DNA"/>
</dbReference>
<dbReference type="InterPro" id="IPR036271">
    <property type="entry name" value="Tet_transcr_reg_TetR-rel_C_sf"/>
</dbReference>
<evidence type="ECO:0000313" key="6">
    <source>
        <dbReference type="Proteomes" id="UP001519311"/>
    </source>
</evidence>
<dbReference type="Pfam" id="PF02909">
    <property type="entry name" value="TetR_C_1"/>
    <property type="match status" value="1"/>
</dbReference>
<evidence type="ECO:0000256" key="2">
    <source>
        <dbReference type="ARBA" id="ARBA00023163"/>
    </source>
</evidence>
<comment type="caution">
    <text evidence="5">The sequence shown here is derived from an EMBL/GenBank/DDBJ whole genome shotgun (WGS) entry which is preliminary data.</text>
</comment>
<keyword evidence="1" id="KW-0805">Transcription regulation</keyword>
<feature type="domain" description="Tetracycline repressor TetR C-terminal" evidence="4">
    <location>
        <begin position="34"/>
        <end position="89"/>
    </location>
</feature>
<protein>
    <recommendedName>
        <fullName evidence="4">Tetracycline repressor TetR C-terminal domain-containing protein</fullName>
    </recommendedName>
</protein>
<accession>A0ABS4V8P2</accession>
<gene>
    <name evidence="5" type="ORF">JOF59_002469</name>
</gene>
<sequence length="104" mass="11375">MHEIRARTAAPPRGRRPSTPPSEQELTLDRIVHARTSGWRAAPPALRDLAESGRFPTFAKIVGAFEDGYDLRLDTLFELGLTALLDGLAPVVEGRPDEDAQIEG</sequence>
<organism evidence="5 6">
    <name type="scientific">Streptomyces clavifer</name>
    <dbReference type="NCBI Taxonomy" id="68188"/>
    <lineage>
        <taxon>Bacteria</taxon>
        <taxon>Bacillati</taxon>
        <taxon>Actinomycetota</taxon>
        <taxon>Actinomycetes</taxon>
        <taxon>Kitasatosporales</taxon>
        <taxon>Streptomycetaceae</taxon>
        <taxon>Streptomyces</taxon>
    </lineage>
</organism>
<feature type="region of interest" description="Disordered" evidence="3">
    <location>
        <begin position="1"/>
        <end position="27"/>
    </location>
</feature>
<evidence type="ECO:0000256" key="3">
    <source>
        <dbReference type="SAM" id="MobiDB-lite"/>
    </source>
</evidence>
<proteinExistence type="predicted"/>
<keyword evidence="6" id="KW-1185">Reference proteome</keyword>
<keyword evidence="2" id="KW-0804">Transcription</keyword>
<evidence type="ECO:0000313" key="5">
    <source>
        <dbReference type="EMBL" id="MBP2360069.1"/>
    </source>
</evidence>
<dbReference type="Proteomes" id="UP001519311">
    <property type="component" value="Unassembled WGS sequence"/>
</dbReference>